<sequence length="83" mass="9953">MSRPLDPAEYISKAKYRWAGHIMRRIDDRWTKRTLEWIPRDAQRPQGRPRTRCGDVFAARMDQLRARLKDLVNIAHETWKHVG</sequence>
<name>A0ABR1CH26_NECAM</name>
<gene>
    <name evidence="1" type="primary">Necator_chrII.g7859</name>
    <name evidence="1" type="ORF">RB195_020065</name>
</gene>
<protein>
    <submittedName>
        <fullName evidence="1">Uncharacterized protein</fullName>
    </submittedName>
</protein>
<keyword evidence="2" id="KW-1185">Reference proteome</keyword>
<reference evidence="1 2" key="1">
    <citation type="submission" date="2023-08" db="EMBL/GenBank/DDBJ databases">
        <title>A Necator americanus chromosomal reference genome.</title>
        <authorList>
            <person name="Ilik V."/>
            <person name="Petrzelkova K.J."/>
            <person name="Pardy F."/>
            <person name="Fuh T."/>
            <person name="Niatou-Singa F.S."/>
            <person name="Gouil Q."/>
            <person name="Baker L."/>
            <person name="Ritchie M.E."/>
            <person name="Jex A.R."/>
            <person name="Gazzola D."/>
            <person name="Li H."/>
            <person name="Toshio Fujiwara R."/>
            <person name="Zhan B."/>
            <person name="Aroian R.V."/>
            <person name="Pafco B."/>
            <person name="Schwarz E.M."/>
        </authorList>
    </citation>
    <scope>NUCLEOTIDE SEQUENCE [LARGE SCALE GENOMIC DNA]</scope>
    <source>
        <strain evidence="1 2">Aroian</strain>
        <tissue evidence="1">Whole animal</tissue>
    </source>
</reference>
<proteinExistence type="predicted"/>
<organism evidence="1 2">
    <name type="scientific">Necator americanus</name>
    <name type="common">Human hookworm</name>
    <dbReference type="NCBI Taxonomy" id="51031"/>
    <lineage>
        <taxon>Eukaryota</taxon>
        <taxon>Metazoa</taxon>
        <taxon>Ecdysozoa</taxon>
        <taxon>Nematoda</taxon>
        <taxon>Chromadorea</taxon>
        <taxon>Rhabditida</taxon>
        <taxon>Rhabditina</taxon>
        <taxon>Rhabditomorpha</taxon>
        <taxon>Strongyloidea</taxon>
        <taxon>Ancylostomatidae</taxon>
        <taxon>Bunostominae</taxon>
        <taxon>Necator</taxon>
    </lineage>
</organism>
<accession>A0ABR1CH26</accession>
<comment type="caution">
    <text evidence="1">The sequence shown here is derived from an EMBL/GenBank/DDBJ whole genome shotgun (WGS) entry which is preliminary data.</text>
</comment>
<evidence type="ECO:0000313" key="1">
    <source>
        <dbReference type="EMBL" id="KAK6737736.1"/>
    </source>
</evidence>
<dbReference type="EMBL" id="JAVFWL010000002">
    <property type="protein sequence ID" value="KAK6737736.1"/>
    <property type="molecule type" value="Genomic_DNA"/>
</dbReference>
<dbReference type="Proteomes" id="UP001303046">
    <property type="component" value="Unassembled WGS sequence"/>
</dbReference>
<evidence type="ECO:0000313" key="2">
    <source>
        <dbReference type="Proteomes" id="UP001303046"/>
    </source>
</evidence>